<name>U2SAW5_9ACTN</name>
<sequence length="180" mass="18089">MSPMNRGAKSVLSLAGVVSAALLACGCSLSVDDSSSSATTASTSQTTANAPVSSASTSPRDTTASGAPGQDAGITDPDWLDALSRAELEISADDADDIVGDDQLLRVAVDCPEVEITGSNNTVVARTAPEVTVTGANNTVYVMGVMEVTINGAGNTIVWSGDSAPEVEQVGTDNVVRRAG</sequence>
<evidence type="ECO:0000256" key="1">
    <source>
        <dbReference type="SAM" id="MobiDB-lite"/>
    </source>
</evidence>
<dbReference type="AlphaFoldDB" id="U2SAW5"/>
<dbReference type="PROSITE" id="PS51257">
    <property type="entry name" value="PROKAR_LIPOPROTEIN"/>
    <property type="match status" value="1"/>
</dbReference>
<proteinExistence type="predicted"/>
<accession>U2SAW5</accession>
<feature type="compositionally biased region" description="Polar residues" evidence="1">
    <location>
        <begin position="49"/>
        <end position="65"/>
    </location>
</feature>
<dbReference type="Proteomes" id="UP000017052">
    <property type="component" value="Unassembled WGS sequence"/>
</dbReference>
<dbReference type="EMBL" id="ACVN02000098">
    <property type="protein sequence ID" value="ERK59902.1"/>
    <property type="molecule type" value="Genomic_DNA"/>
</dbReference>
<dbReference type="InterPro" id="IPR021417">
    <property type="entry name" value="DUF3060"/>
</dbReference>
<feature type="signal peptide" evidence="2">
    <location>
        <begin position="1"/>
        <end position="20"/>
    </location>
</feature>
<gene>
    <name evidence="3" type="ORF">HMPREF0682_1017</name>
</gene>
<feature type="region of interest" description="Disordered" evidence="1">
    <location>
        <begin position="35"/>
        <end position="77"/>
    </location>
</feature>
<evidence type="ECO:0000313" key="4">
    <source>
        <dbReference type="Proteomes" id="UP000017052"/>
    </source>
</evidence>
<protein>
    <submittedName>
        <fullName evidence="3">PF11259 family protein</fullName>
    </submittedName>
</protein>
<reference evidence="3" key="1">
    <citation type="submission" date="2013-08" db="EMBL/GenBank/DDBJ databases">
        <authorList>
            <person name="Durkin A.S."/>
            <person name="Haft D.R."/>
            <person name="McCorrison J."/>
            <person name="Torralba M."/>
            <person name="Gillis M."/>
            <person name="Haft D.H."/>
            <person name="Methe B."/>
            <person name="Sutton G."/>
            <person name="Nelson K.E."/>
        </authorList>
    </citation>
    <scope>NUCLEOTIDE SEQUENCE [LARGE SCALE GENOMIC DNA]</scope>
    <source>
        <strain evidence="3">F0233</strain>
    </source>
</reference>
<keyword evidence="2" id="KW-0732">Signal</keyword>
<dbReference type="Pfam" id="PF11259">
    <property type="entry name" value="DUF3060"/>
    <property type="match status" value="1"/>
</dbReference>
<feature type="compositionally biased region" description="Low complexity" evidence="1">
    <location>
        <begin position="35"/>
        <end position="48"/>
    </location>
</feature>
<feature type="chain" id="PRO_5039118801" evidence="2">
    <location>
        <begin position="21"/>
        <end position="180"/>
    </location>
</feature>
<dbReference type="GeneID" id="95358851"/>
<comment type="caution">
    <text evidence="3">The sequence shown here is derived from an EMBL/GenBank/DDBJ whole genome shotgun (WGS) entry which is preliminary data.</text>
</comment>
<evidence type="ECO:0000313" key="3">
    <source>
        <dbReference type="EMBL" id="ERK59902.1"/>
    </source>
</evidence>
<dbReference type="RefSeq" id="WP_021796917.1">
    <property type="nucleotide sequence ID" value="NZ_ACVN02000098.1"/>
</dbReference>
<keyword evidence="4" id="KW-1185">Reference proteome</keyword>
<organism evidence="3 4">
    <name type="scientific">Propionibacterium acidifaciens F0233</name>
    <dbReference type="NCBI Taxonomy" id="553198"/>
    <lineage>
        <taxon>Bacteria</taxon>
        <taxon>Bacillati</taxon>
        <taxon>Actinomycetota</taxon>
        <taxon>Actinomycetes</taxon>
        <taxon>Propionibacteriales</taxon>
        <taxon>Propionibacteriaceae</taxon>
        <taxon>Propionibacterium</taxon>
    </lineage>
</organism>
<evidence type="ECO:0000256" key="2">
    <source>
        <dbReference type="SAM" id="SignalP"/>
    </source>
</evidence>